<keyword evidence="3" id="KW-1185">Reference proteome</keyword>
<evidence type="ECO:0000313" key="2">
    <source>
        <dbReference type="EMBL" id="MEC5388155.1"/>
    </source>
</evidence>
<dbReference type="RefSeq" id="WP_327601131.1">
    <property type="nucleotide sequence ID" value="NZ_JAYXHS010000005.1"/>
</dbReference>
<dbReference type="Proteomes" id="UP001331561">
    <property type="component" value="Unassembled WGS sequence"/>
</dbReference>
<protein>
    <recommendedName>
        <fullName evidence="4">ABC transporter permease</fullName>
    </recommendedName>
</protein>
<comment type="caution">
    <text evidence="2">The sequence shown here is derived from an EMBL/GenBank/DDBJ whole genome shotgun (WGS) entry which is preliminary data.</text>
</comment>
<keyword evidence="1" id="KW-0472">Membrane</keyword>
<organism evidence="2 3">
    <name type="scientific">Uliginosibacterium silvisoli</name>
    <dbReference type="NCBI Taxonomy" id="3114758"/>
    <lineage>
        <taxon>Bacteria</taxon>
        <taxon>Pseudomonadati</taxon>
        <taxon>Pseudomonadota</taxon>
        <taxon>Betaproteobacteria</taxon>
        <taxon>Rhodocyclales</taxon>
        <taxon>Zoogloeaceae</taxon>
        <taxon>Uliginosibacterium</taxon>
    </lineage>
</organism>
<keyword evidence="1" id="KW-1133">Transmembrane helix</keyword>
<accession>A0ABU6KB30</accession>
<evidence type="ECO:0000256" key="1">
    <source>
        <dbReference type="SAM" id="Phobius"/>
    </source>
</evidence>
<proteinExistence type="predicted"/>
<keyword evidence="1" id="KW-0812">Transmembrane</keyword>
<reference evidence="2 3" key="1">
    <citation type="submission" date="2024-01" db="EMBL/GenBank/DDBJ databases">
        <title>Uliginosibacterium soil sp. nov.</title>
        <authorList>
            <person name="Lv Y."/>
        </authorList>
    </citation>
    <scope>NUCLEOTIDE SEQUENCE [LARGE SCALE GENOMIC DNA]</scope>
    <source>
        <strain evidence="2 3">H3</strain>
    </source>
</reference>
<feature type="transmembrane region" description="Helical" evidence="1">
    <location>
        <begin position="30"/>
        <end position="52"/>
    </location>
</feature>
<sequence>MTMQEAQDVRDATPAIDEPRFLLDGRISRVISHGVLLAVPVMLVIGIVVAILPKH</sequence>
<evidence type="ECO:0000313" key="3">
    <source>
        <dbReference type="Proteomes" id="UP001331561"/>
    </source>
</evidence>
<name>A0ABU6KB30_9RHOO</name>
<evidence type="ECO:0008006" key="4">
    <source>
        <dbReference type="Google" id="ProtNLM"/>
    </source>
</evidence>
<gene>
    <name evidence="2" type="ORF">VVD49_20645</name>
</gene>
<dbReference type="EMBL" id="JAYXHS010000005">
    <property type="protein sequence ID" value="MEC5388155.1"/>
    <property type="molecule type" value="Genomic_DNA"/>
</dbReference>